<dbReference type="Pfam" id="PF00069">
    <property type="entry name" value="Pkinase"/>
    <property type="match status" value="1"/>
</dbReference>
<dbReference type="PROSITE" id="PS00107">
    <property type="entry name" value="PROTEIN_KINASE_ATP"/>
    <property type="match status" value="1"/>
</dbReference>
<dbReference type="SMART" id="SM00220">
    <property type="entry name" value="S_TKc"/>
    <property type="match status" value="1"/>
</dbReference>
<dbReference type="EMBL" id="JADBGQ010000009">
    <property type="protein sequence ID" value="KAG5380234.1"/>
    <property type="molecule type" value="Genomic_DNA"/>
</dbReference>
<sequence>MCLREDIQKLSKAVQDFVTQVTSNHVDVFDNPNDDEYDLDLAYNKEYEEFFSEQNIGPSYGVFDEADIRGGQYSFDNQHGDPIFDVYDVDVKDNGSFFDIQSVVSNLDKFDERVMEQVTTEKVEVESLKFNYPVYVQETPTLSPENFAPIYEVIRDFNINDTSLPFQTMMETGGRSDNYFWESSRSNNREDHMDGRTSELIHIHKQRAGNTFLDLQQKHMNYGAWRKNFNRHISREPPDRISLSQHQGCVRQLWSMGIMRLFQPQDEKNWDEEDHYEKWVRIFPSFIESAADLIQRRGRRDMQCKFNKAQVILMDMPIVFQAMAYISVTTLAFAMNYAFFFMANESKPSQSKYSILKILSYNIMVVDILLMETKIHGAVAILKQVKMLDTGWYDTFQRWDISCVPAGDHDEILVHNGTTSELLVLFYTTDLSMAQSGNSTEVLDLPQFSDLSILWCFTWDELSGQKSLCRHHLQCGLIIQDVNFNVSEMLEQTGTVFSHQEHCPMPKHVDFSKLAKHLLVNDDMLECTLPCVSFLTYSEIFWYTRIDVDSHTATGRGNIYRFKFEGRCMVLFLESELPILPLLFGVIGSRQMTKDSCTSSMVLWCAQYTIQNICPSEEIAFSLRFDILPFLVLSPCLMQGMQREVLVVQLVKFSKHELSAVVLLKWVDLQCKGHLKRILMKYLVEAELRPVHKNIIICVVMIVPNSSHEYDQVDTFGKDTLKHVMISSLGFVWELLLKHGAVFSSSFCELESSYGEYIGQHELRFVFHVNAIKGVVMCLIAPPSDIFSSLVIGGWCLVHPRRERALYAIAVQEKRFHDKRRTEFLNWWPLGIDKMGSNYRSTTLICWNNVSCASGKPLCFILVNDIIFLHGYTSLRSRTSVMNEFLDHLNRPMYHVLDSVGPKCGIQSLPHMTKNILLDINKVNWLNKADTCTNNELLDSSKSTLHLISHPPSSSSSLSKKEGSFSRPSSTASITVVANGYPVARRPSTSSDRNGNKPVVIVGARSRNHSRRVTAMPVVQQPGRLTPEWPSWLASVAGEAIKGWVPRYADSYEKLDKIGQGTYSSVYKARDLETGKVVAMKKVRFVNMDPESVKFMAREILILRKLDHPNVMKLEGLVTSRLSGSLYLVFEYMEHDLAGLAATPGIKFSETQIKCYMQQLFRGLEHCHRRGILHRDIKGSNLLINNEGVLKIGDFGLANFYRGDGDLQLTSRVVTLWYRAPELLLGATEYGPAIDLWSAGCILTELFAGKPIMPGRTEVEQMHKIFKLCGSPSEDYWKRATLPLATSFKPSHPYKPVLAETFSHFPASALTLINKLLAIEPEKRGSAASALRSEFFTTEPLPADPSNLPRYQPSKELDAKLRNEEARKLRAEDKKRRRGETVTRGQPKDVKTAQTPELMAAGQSKVTCISHKFKTDEEGGTGFRIEPPRRGGSQQNGYAQASSVVHPSVADTEWNRGGSIKRQTNADMKSRIVQTGNLSGGSNRDYSTGNAPMKNRIIYSGPLMPPGGNLEEMLKEHEKQIQQAVRKARVEKYG</sequence>
<evidence type="ECO:0000256" key="7">
    <source>
        <dbReference type="SAM" id="MobiDB-lite"/>
    </source>
</evidence>
<dbReference type="InterPro" id="IPR017441">
    <property type="entry name" value="Protein_kinase_ATP_BS"/>
</dbReference>
<feature type="compositionally biased region" description="Basic and acidic residues" evidence="7">
    <location>
        <begin position="1353"/>
        <end position="1374"/>
    </location>
</feature>
<keyword evidence="8" id="KW-1133">Transmembrane helix</keyword>
<feature type="compositionally biased region" description="Low complexity" evidence="7">
    <location>
        <begin position="948"/>
        <end position="958"/>
    </location>
</feature>
<feature type="compositionally biased region" description="Polar residues" evidence="7">
    <location>
        <begin position="1461"/>
        <end position="1490"/>
    </location>
</feature>
<feature type="domain" description="Protein kinase" evidence="9">
    <location>
        <begin position="1052"/>
        <end position="1336"/>
    </location>
</feature>
<keyword evidence="11" id="KW-1185">Reference proteome</keyword>
<feature type="region of interest" description="Disordered" evidence="7">
    <location>
        <begin position="1338"/>
        <end position="1392"/>
    </location>
</feature>
<feature type="compositionally biased region" description="Polar residues" evidence="7">
    <location>
        <begin position="1432"/>
        <end position="1445"/>
    </location>
</feature>
<evidence type="ECO:0000259" key="9">
    <source>
        <dbReference type="PROSITE" id="PS50011"/>
    </source>
</evidence>
<protein>
    <recommendedName>
        <fullName evidence="9">Protein kinase domain-containing protein</fullName>
    </recommendedName>
</protein>
<keyword evidence="3 6" id="KW-0547">Nucleotide-binding</keyword>
<evidence type="ECO:0000256" key="8">
    <source>
        <dbReference type="SAM" id="Phobius"/>
    </source>
</evidence>
<dbReference type="PANTHER" id="PTHR24056:SF384">
    <property type="entry name" value="PROTEIN KINASE SUPERFAMILY PROTEIN"/>
    <property type="match status" value="1"/>
</dbReference>
<accession>A0ABQ7L3W4</accession>
<feature type="transmembrane region" description="Helical" evidence="8">
    <location>
        <begin position="354"/>
        <end position="371"/>
    </location>
</feature>
<evidence type="ECO:0000256" key="4">
    <source>
        <dbReference type="ARBA" id="ARBA00022777"/>
    </source>
</evidence>
<reference evidence="10 11" key="1">
    <citation type="submission" date="2021-03" db="EMBL/GenBank/DDBJ databases">
        <authorList>
            <person name="King G.J."/>
            <person name="Bancroft I."/>
            <person name="Baten A."/>
            <person name="Bloomfield J."/>
            <person name="Borpatragohain P."/>
            <person name="He Z."/>
            <person name="Irish N."/>
            <person name="Irwin J."/>
            <person name="Liu K."/>
            <person name="Mauleon R.P."/>
            <person name="Moore J."/>
            <person name="Morris R."/>
            <person name="Ostergaard L."/>
            <person name="Wang B."/>
            <person name="Wells R."/>
        </authorList>
    </citation>
    <scope>NUCLEOTIDE SEQUENCE [LARGE SCALE GENOMIC DNA]</scope>
    <source>
        <strain evidence="10">R-o-18</strain>
        <tissue evidence="10">Leaf</tissue>
    </source>
</reference>
<feature type="binding site" evidence="6">
    <location>
        <position position="1081"/>
    </location>
    <ligand>
        <name>ATP</name>
        <dbReference type="ChEBI" id="CHEBI:30616"/>
    </ligand>
</feature>
<feature type="region of interest" description="Disordered" evidence="7">
    <location>
        <begin position="948"/>
        <end position="971"/>
    </location>
</feature>
<evidence type="ECO:0000313" key="10">
    <source>
        <dbReference type="EMBL" id="KAG5380234.1"/>
    </source>
</evidence>
<dbReference type="InterPro" id="IPR011009">
    <property type="entry name" value="Kinase-like_dom_sf"/>
</dbReference>
<evidence type="ECO:0000256" key="1">
    <source>
        <dbReference type="ARBA" id="ARBA00006485"/>
    </source>
</evidence>
<dbReference type="PROSITE" id="PS00108">
    <property type="entry name" value="PROTEIN_KINASE_ST"/>
    <property type="match status" value="1"/>
</dbReference>
<dbReference type="CDD" id="cd07840">
    <property type="entry name" value="STKc_CDK9_like"/>
    <property type="match status" value="1"/>
</dbReference>
<evidence type="ECO:0000256" key="2">
    <source>
        <dbReference type="ARBA" id="ARBA00022679"/>
    </source>
</evidence>
<evidence type="ECO:0000256" key="5">
    <source>
        <dbReference type="ARBA" id="ARBA00022840"/>
    </source>
</evidence>
<dbReference type="InterPro" id="IPR000719">
    <property type="entry name" value="Prot_kinase_dom"/>
</dbReference>
<comment type="similarity">
    <text evidence="1">Belongs to the protein kinase superfamily. CMGC Ser/Thr protein kinase family. CDC2/CDKX subfamily.</text>
</comment>
<proteinExistence type="inferred from homology"/>
<keyword evidence="8" id="KW-0472">Membrane</keyword>
<evidence type="ECO:0000313" key="11">
    <source>
        <dbReference type="Proteomes" id="UP000823674"/>
    </source>
</evidence>
<keyword evidence="8" id="KW-0812">Transmembrane</keyword>
<keyword evidence="5 6" id="KW-0067">ATP-binding</keyword>
<organism evidence="10 11">
    <name type="scientific">Brassica rapa subsp. trilocularis</name>
    <dbReference type="NCBI Taxonomy" id="1813537"/>
    <lineage>
        <taxon>Eukaryota</taxon>
        <taxon>Viridiplantae</taxon>
        <taxon>Streptophyta</taxon>
        <taxon>Embryophyta</taxon>
        <taxon>Tracheophyta</taxon>
        <taxon>Spermatophyta</taxon>
        <taxon>Magnoliopsida</taxon>
        <taxon>eudicotyledons</taxon>
        <taxon>Gunneridae</taxon>
        <taxon>Pentapetalae</taxon>
        <taxon>rosids</taxon>
        <taxon>malvids</taxon>
        <taxon>Brassicales</taxon>
        <taxon>Brassicaceae</taxon>
        <taxon>Brassiceae</taxon>
        <taxon>Brassica</taxon>
    </lineage>
</organism>
<dbReference type="InterPro" id="IPR008271">
    <property type="entry name" value="Ser/Thr_kinase_AS"/>
</dbReference>
<dbReference type="Proteomes" id="UP000823674">
    <property type="component" value="Chromosome A07"/>
</dbReference>
<dbReference type="Gene3D" id="1.10.510.10">
    <property type="entry name" value="Transferase(Phosphotransferase) domain 1"/>
    <property type="match status" value="1"/>
</dbReference>
<dbReference type="SUPFAM" id="SSF56112">
    <property type="entry name" value="Protein kinase-like (PK-like)"/>
    <property type="match status" value="1"/>
</dbReference>
<keyword evidence="2" id="KW-0808">Transferase</keyword>
<keyword evidence="4" id="KW-0418">Kinase</keyword>
<gene>
    <name evidence="10" type="primary">A07p037510.1_BraROA</name>
    <name evidence="10" type="ORF">IGI04_028076</name>
</gene>
<name>A0ABQ7L3W4_BRACM</name>
<feature type="region of interest" description="Disordered" evidence="7">
    <location>
        <begin position="1417"/>
        <end position="1492"/>
    </location>
</feature>
<dbReference type="PANTHER" id="PTHR24056">
    <property type="entry name" value="CELL DIVISION PROTEIN KINASE"/>
    <property type="match status" value="1"/>
</dbReference>
<dbReference type="PROSITE" id="PS50011">
    <property type="entry name" value="PROTEIN_KINASE_DOM"/>
    <property type="match status" value="1"/>
</dbReference>
<comment type="caution">
    <text evidence="10">The sequence shown here is derived from an EMBL/GenBank/DDBJ whole genome shotgun (WGS) entry which is preliminary data.</text>
</comment>
<dbReference type="InterPro" id="IPR050108">
    <property type="entry name" value="CDK"/>
</dbReference>
<evidence type="ECO:0000256" key="3">
    <source>
        <dbReference type="ARBA" id="ARBA00022741"/>
    </source>
</evidence>
<feature type="transmembrane region" description="Helical" evidence="8">
    <location>
        <begin position="322"/>
        <end position="342"/>
    </location>
</feature>
<dbReference type="Gene3D" id="3.30.200.20">
    <property type="entry name" value="Phosphorylase Kinase, domain 1"/>
    <property type="match status" value="1"/>
</dbReference>
<evidence type="ECO:0000256" key="6">
    <source>
        <dbReference type="PROSITE-ProRule" id="PRU10141"/>
    </source>
</evidence>